<dbReference type="KEGG" id="sxn:IAG42_12655"/>
<evidence type="ECO:0000313" key="2">
    <source>
        <dbReference type="EMBL" id="QNS04393.1"/>
    </source>
</evidence>
<organism evidence="2 3">
    <name type="scientific">Streptomyces xanthii</name>
    <dbReference type="NCBI Taxonomy" id="2768069"/>
    <lineage>
        <taxon>Bacteria</taxon>
        <taxon>Bacillati</taxon>
        <taxon>Actinomycetota</taxon>
        <taxon>Actinomycetes</taxon>
        <taxon>Kitasatosporales</taxon>
        <taxon>Streptomycetaceae</taxon>
        <taxon>Streptomyces</taxon>
    </lineage>
</organism>
<sequence>MAASGDGYQVRHAGMKSQAKELDHAGDDAGAIRQLLAGTPCYSQDALGGDDMGPAFSAYSSAWTAESRTIEDALHELADKVRGAKGAYGGADGLVRTQAQKVQVGTNPTPGAPPIGTNPVHGTNPVRDTAPVTTGPAYAERPSALTDY</sequence>
<dbReference type="Proteomes" id="UP000516428">
    <property type="component" value="Chromosome"/>
</dbReference>
<dbReference type="AlphaFoldDB" id="A0A7H1B6N8"/>
<feature type="region of interest" description="Disordered" evidence="1">
    <location>
        <begin position="104"/>
        <end position="148"/>
    </location>
</feature>
<evidence type="ECO:0000256" key="1">
    <source>
        <dbReference type="SAM" id="MobiDB-lite"/>
    </source>
</evidence>
<name>A0A7H1B6N8_9ACTN</name>
<protein>
    <recommendedName>
        <fullName evidence="4">ESX-1 secretion-associated protein</fullName>
    </recommendedName>
</protein>
<evidence type="ECO:0000313" key="3">
    <source>
        <dbReference type="Proteomes" id="UP000516428"/>
    </source>
</evidence>
<proteinExistence type="predicted"/>
<accession>A0A7H1B6N8</accession>
<gene>
    <name evidence="2" type="ORF">IAG42_12655</name>
</gene>
<reference evidence="2 3" key="1">
    <citation type="submission" date="2020-09" db="EMBL/GenBank/DDBJ databases">
        <title>A novel species.</title>
        <authorList>
            <person name="Gao J."/>
        </authorList>
    </citation>
    <scope>NUCLEOTIDE SEQUENCE [LARGE SCALE GENOMIC DNA]</scope>
    <source>
        <strain evidence="2 3">CRXT-Y-14</strain>
    </source>
</reference>
<keyword evidence="3" id="KW-1185">Reference proteome</keyword>
<feature type="region of interest" description="Disordered" evidence="1">
    <location>
        <begin position="1"/>
        <end position="22"/>
    </location>
</feature>
<evidence type="ECO:0008006" key="4">
    <source>
        <dbReference type="Google" id="ProtNLM"/>
    </source>
</evidence>
<dbReference type="RefSeq" id="WP_188337129.1">
    <property type="nucleotide sequence ID" value="NZ_CP061281.1"/>
</dbReference>
<dbReference type="EMBL" id="CP061281">
    <property type="protein sequence ID" value="QNS04393.1"/>
    <property type="molecule type" value="Genomic_DNA"/>
</dbReference>